<dbReference type="Proteomes" id="UP000054937">
    <property type="component" value="Unassembled WGS sequence"/>
</dbReference>
<feature type="compositionally biased region" description="Polar residues" evidence="1">
    <location>
        <begin position="69"/>
        <end position="81"/>
    </location>
</feature>
<name>A0A0V0QX44_PSEPJ</name>
<feature type="compositionally biased region" description="Polar residues" evidence="1">
    <location>
        <begin position="193"/>
        <end position="226"/>
    </location>
</feature>
<dbReference type="EMBL" id="LDAU01000092">
    <property type="protein sequence ID" value="KRX06737.1"/>
    <property type="molecule type" value="Genomic_DNA"/>
</dbReference>
<comment type="caution">
    <text evidence="2">The sequence shown here is derived from an EMBL/GenBank/DDBJ whole genome shotgun (WGS) entry which is preliminary data.</text>
</comment>
<feature type="compositionally biased region" description="Polar residues" evidence="1">
    <location>
        <begin position="88"/>
        <end position="98"/>
    </location>
</feature>
<gene>
    <name evidence="2" type="ORF">PPERSA_09139</name>
</gene>
<evidence type="ECO:0000313" key="3">
    <source>
        <dbReference type="Proteomes" id="UP000054937"/>
    </source>
</evidence>
<feature type="region of interest" description="Disordered" evidence="1">
    <location>
        <begin position="193"/>
        <end position="245"/>
    </location>
</feature>
<proteinExistence type="predicted"/>
<feature type="compositionally biased region" description="Low complexity" evidence="1">
    <location>
        <begin position="233"/>
        <end position="245"/>
    </location>
</feature>
<organism evidence="2 3">
    <name type="scientific">Pseudocohnilembus persalinus</name>
    <name type="common">Ciliate</name>
    <dbReference type="NCBI Taxonomy" id="266149"/>
    <lineage>
        <taxon>Eukaryota</taxon>
        <taxon>Sar</taxon>
        <taxon>Alveolata</taxon>
        <taxon>Ciliophora</taxon>
        <taxon>Intramacronucleata</taxon>
        <taxon>Oligohymenophorea</taxon>
        <taxon>Scuticociliatia</taxon>
        <taxon>Philasterida</taxon>
        <taxon>Pseudocohnilembidae</taxon>
        <taxon>Pseudocohnilembus</taxon>
    </lineage>
</organism>
<accession>A0A0V0QX44</accession>
<sequence length="330" mass="38656">MGLSINMEKVEKTYNNEQKPLFSAKGPENQSNYAQFKAQFSHFINNKNNIKKNLKNANLVNKNTLSTVSQLQNSSIKPQSTKSKDYNIKSSVSPQDEAQNQIKSYQNFMSIYTPRLQEQQQKQVLEQQNQNLQNQEFNSLNNPAKTNKDYLQQVMQSMKIPLHLISPKNQKHLTQNKSAFKSQDVAKFFSNANENKNQKKNVSSKFSLPQSAKNQNSKNFDFSNFSLRREPKSSNSQKQDQNSQQNMDHNFNLQKYNQKIQKFDDQSQNYQQQEINYDFYHNDYDQENISHSNNDQLEDFNQENLINNKCAVEFKQQQVYSQNLNSIKLI</sequence>
<evidence type="ECO:0000256" key="1">
    <source>
        <dbReference type="SAM" id="MobiDB-lite"/>
    </source>
</evidence>
<feature type="region of interest" description="Disordered" evidence="1">
    <location>
        <begin position="69"/>
        <end position="98"/>
    </location>
</feature>
<dbReference type="InParanoid" id="A0A0V0QX44"/>
<keyword evidence="3" id="KW-1185">Reference proteome</keyword>
<protein>
    <submittedName>
        <fullName evidence="2">Uncharacterized protein</fullName>
    </submittedName>
</protein>
<dbReference type="AlphaFoldDB" id="A0A0V0QX44"/>
<evidence type="ECO:0000313" key="2">
    <source>
        <dbReference type="EMBL" id="KRX06737.1"/>
    </source>
</evidence>
<reference evidence="2 3" key="1">
    <citation type="journal article" date="2015" name="Sci. Rep.">
        <title>Genome of the facultative scuticociliatosis pathogen Pseudocohnilembus persalinus provides insight into its virulence through horizontal gene transfer.</title>
        <authorList>
            <person name="Xiong J."/>
            <person name="Wang G."/>
            <person name="Cheng J."/>
            <person name="Tian M."/>
            <person name="Pan X."/>
            <person name="Warren A."/>
            <person name="Jiang C."/>
            <person name="Yuan D."/>
            <person name="Miao W."/>
        </authorList>
    </citation>
    <scope>NUCLEOTIDE SEQUENCE [LARGE SCALE GENOMIC DNA]</scope>
    <source>
        <strain evidence="2">36N120E</strain>
    </source>
</reference>